<name>A0A8S0XXA0_9FIRM</name>
<evidence type="ECO:0000313" key="5">
    <source>
        <dbReference type="Proteomes" id="UP001071230"/>
    </source>
</evidence>
<organism evidence="3">
    <name type="scientific">Acididesulfobacillus acetoxydans</name>
    <dbReference type="NCBI Taxonomy" id="1561005"/>
    <lineage>
        <taxon>Bacteria</taxon>
        <taxon>Bacillati</taxon>
        <taxon>Bacillota</taxon>
        <taxon>Clostridia</taxon>
        <taxon>Eubacteriales</taxon>
        <taxon>Peptococcaceae</taxon>
        <taxon>Acididesulfobacillus</taxon>
    </lineage>
</organism>
<evidence type="ECO:0000256" key="2">
    <source>
        <dbReference type="SAM" id="Coils"/>
    </source>
</evidence>
<comment type="similarity">
    <text evidence="1">Belongs to the PspA/Vipp/IM30 family.</text>
</comment>
<dbReference type="EMBL" id="LR746496">
    <property type="protein sequence ID" value="CAA7601577.1"/>
    <property type="molecule type" value="Genomic_DNA"/>
</dbReference>
<feature type="coiled-coil region" evidence="2">
    <location>
        <begin position="122"/>
        <end position="190"/>
    </location>
</feature>
<evidence type="ECO:0000313" key="4">
    <source>
        <dbReference type="EMBL" id="CEJ07064.1"/>
    </source>
</evidence>
<dbReference type="RefSeq" id="WP_240985087.1">
    <property type="nucleotide sequence ID" value="NZ_CDGJ01000037.1"/>
</dbReference>
<dbReference type="PANTHER" id="PTHR31088">
    <property type="entry name" value="MEMBRANE-ASSOCIATED PROTEIN VIPP1, CHLOROPLASTIC"/>
    <property type="match status" value="1"/>
</dbReference>
<dbReference type="PANTHER" id="PTHR31088:SF6">
    <property type="entry name" value="PHAGE SHOCK PROTEIN A"/>
    <property type="match status" value="1"/>
</dbReference>
<dbReference type="AlphaFoldDB" id="A0A8S0XXA0"/>
<dbReference type="Proteomes" id="UP001071230">
    <property type="component" value="Unassembled WGS sequence"/>
</dbReference>
<evidence type="ECO:0000256" key="1">
    <source>
        <dbReference type="ARBA" id="ARBA00043985"/>
    </source>
</evidence>
<dbReference type="InterPro" id="IPR007157">
    <property type="entry name" value="PspA_VIPP1"/>
</dbReference>
<dbReference type="Proteomes" id="UP000836597">
    <property type="component" value="Chromosome"/>
</dbReference>
<reference evidence="3" key="2">
    <citation type="submission" date="2020-01" db="EMBL/GenBank/DDBJ databases">
        <authorList>
            <person name="Hornung B."/>
        </authorList>
    </citation>
    <scope>NUCLEOTIDE SEQUENCE</scope>
    <source>
        <strain evidence="3">PacBioINE</strain>
    </source>
</reference>
<dbReference type="Pfam" id="PF04012">
    <property type="entry name" value="PspA_IM30"/>
    <property type="match status" value="1"/>
</dbReference>
<protein>
    <submittedName>
        <fullName evidence="4">Phage shock protein A (IM30), suppresses sigma54-dependent transcription</fullName>
    </submittedName>
    <submittedName>
        <fullName evidence="3">PspA/IM30 family</fullName>
    </submittedName>
</protein>
<reference evidence="4" key="1">
    <citation type="submission" date="2014-11" db="EMBL/GenBank/DDBJ databases">
        <authorList>
            <person name="Hornung B.V."/>
        </authorList>
    </citation>
    <scope>NUCLEOTIDE SEQUENCE</scope>
    <source>
        <strain evidence="4">INE</strain>
    </source>
</reference>
<dbReference type="KEGG" id="aacx:DEACI_2244"/>
<proteinExistence type="inferred from homology"/>
<keyword evidence="2" id="KW-0175">Coiled coil</keyword>
<accession>A0A8S0XXA0</accession>
<sequence>MGITARLKDIFGAKVEKGIETLEDPKEMLDYSLVKMEDGLQAMQKNAAEFSTAKKRLELQRDALCESSKKYAEQAEKALGLGQEDLAREALLRKAEAAQQEVELNAQIAKMGEQLQTIARGQEELRRKIQQFRSKKEELKATYEASKAQLKVKELVTSLGSESENIGRTVERAQARIEEMQARVQAINELEDQGLITDVFADGQDDIDRKLKRVSMESAVDEELARLKANRTGNS</sequence>
<keyword evidence="5" id="KW-1185">Reference proteome</keyword>
<gene>
    <name evidence="4" type="ORF">DEACI_1520</name>
    <name evidence="3" type="ORF">DEACI_2244</name>
</gene>
<evidence type="ECO:0000313" key="3">
    <source>
        <dbReference type="EMBL" id="CAA7601577.1"/>
    </source>
</evidence>
<dbReference type="EMBL" id="CDGJ01000037">
    <property type="protein sequence ID" value="CEJ07064.1"/>
    <property type="molecule type" value="Genomic_DNA"/>
</dbReference>